<dbReference type="InterPro" id="IPR006016">
    <property type="entry name" value="UspA"/>
</dbReference>
<dbReference type="EMBL" id="PZFK01000042">
    <property type="protein sequence ID" value="PTI27836.1"/>
    <property type="molecule type" value="Genomic_DNA"/>
</dbReference>
<dbReference type="CDD" id="cd00293">
    <property type="entry name" value="USP-like"/>
    <property type="match status" value="1"/>
</dbReference>
<dbReference type="Proteomes" id="UP000241209">
    <property type="component" value="Unassembled WGS sequence"/>
</dbReference>
<dbReference type="InterPro" id="IPR014729">
    <property type="entry name" value="Rossmann-like_a/b/a_fold"/>
</dbReference>
<evidence type="ECO:0000256" key="1">
    <source>
        <dbReference type="ARBA" id="ARBA00008791"/>
    </source>
</evidence>
<evidence type="ECO:0000259" key="2">
    <source>
        <dbReference type="Pfam" id="PF00582"/>
    </source>
</evidence>
<dbReference type="PANTHER" id="PTHR46268:SF6">
    <property type="entry name" value="UNIVERSAL STRESS PROTEIN UP12"/>
    <property type="match status" value="1"/>
</dbReference>
<dbReference type="PRINTS" id="PR01438">
    <property type="entry name" value="UNVRSLSTRESS"/>
</dbReference>
<comment type="similarity">
    <text evidence="1">Belongs to the universal stress protein A family.</text>
</comment>
<reference evidence="3 4" key="1">
    <citation type="journal article" date="2016" name="Front. Microbiol.">
        <title>Comprehensive Phylogenetic Analysis of Bovine Non-aureus Staphylococci Species Based on Whole-Genome Sequencing.</title>
        <authorList>
            <person name="Naushad S."/>
            <person name="Barkema H.W."/>
            <person name="Luby C."/>
            <person name="Condas L.A."/>
            <person name="Nobrega D.B."/>
            <person name="Carson D.A."/>
            <person name="De Buck J."/>
        </authorList>
    </citation>
    <scope>NUCLEOTIDE SEQUENCE [LARGE SCALE GENOMIC DNA]</scope>
    <source>
        <strain evidence="3 4">SNUC 2204</strain>
    </source>
</reference>
<dbReference type="Pfam" id="PF00582">
    <property type="entry name" value="Usp"/>
    <property type="match status" value="1"/>
</dbReference>
<comment type="caution">
    <text evidence="3">The sequence shown here is derived from an EMBL/GenBank/DDBJ whole genome shotgun (WGS) entry which is preliminary data.</text>
</comment>
<dbReference type="SUPFAM" id="SSF52402">
    <property type="entry name" value="Adenine nucleotide alpha hydrolases-like"/>
    <property type="match status" value="1"/>
</dbReference>
<protein>
    <submittedName>
        <fullName evidence="3">Universal stress protein</fullName>
    </submittedName>
</protein>
<dbReference type="OrthoDB" id="9777884at2"/>
<dbReference type="PANTHER" id="PTHR46268">
    <property type="entry name" value="STRESS RESPONSE PROTEIN NHAX"/>
    <property type="match status" value="1"/>
</dbReference>
<dbReference type="RefSeq" id="WP_107557405.1">
    <property type="nucleotide sequence ID" value="NZ_CAURAE010000011.1"/>
</dbReference>
<evidence type="ECO:0000313" key="3">
    <source>
        <dbReference type="EMBL" id="PTI27836.1"/>
    </source>
</evidence>
<dbReference type="STRING" id="1167632.GCA_000286335_02474"/>
<gene>
    <name evidence="3" type="ORF">BU072_12790</name>
</gene>
<dbReference type="Gene3D" id="3.40.50.620">
    <property type="entry name" value="HUPs"/>
    <property type="match status" value="1"/>
</dbReference>
<sequence>MYKNILFGINTDMKNKKVLEQIAKLAGEGSEVTLLNVVSEKDLKASVRTGVHLDDIKERRQESMKHVFDYFNEQNIKYNLQFAKGNPKSELVHKANSGDFDIVVLSNRKAEDTDKLVLGSVSHKVAKRATIPVLIVK</sequence>
<proteinExistence type="inferred from homology"/>
<accession>A0A2T4PQB1</accession>
<organism evidence="3 4">
    <name type="scientific">Mammaliicoccus vitulinus</name>
    <dbReference type="NCBI Taxonomy" id="71237"/>
    <lineage>
        <taxon>Bacteria</taxon>
        <taxon>Bacillati</taxon>
        <taxon>Bacillota</taxon>
        <taxon>Bacilli</taxon>
        <taxon>Bacillales</taxon>
        <taxon>Staphylococcaceae</taxon>
        <taxon>Mammaliicoccus</taxon>
    </lineage>
</organism>
<name>A0A2T4PQB1_9STAP</name>
<dbReference type="AlphaFoldDB" id="A0A2T4PQB1"/>
<dbReference type="InterPro" id="IPR006015">
    <property type="entry name" value="Universal_stress_UspA"/>
</dbReference>
<feature type="domain" description="UspA" evidence="2">
    <location>
        <begin position="1"/>
        <end position="137"/>
    </location>
</feature>
<evidence type="ECO:0000313" key="4">
    <source>
        <dbReference type="Proteomes" id="UP000241209"/>
    </source>
</evidence>